<comment type="caution">
    <text evidence="2">The sequence shown here is derived from an EMBL/GenBank/DDBJ whole genome shotgun (WGS) entry which is preliminary data.</text>
</comment>
<dbReference type="EMBL" id="BGZK01000079">
    <property type="protein sequence ID" value="GBP16355.1"/>
    <property type="molecule type" value="Genomic_DNA"/>
</dbReference>
<organism evidence="2 3">
    <name type="scientific">Eumeta variegata</name>
    <name type="common">Bagworm moth</name>
    <name type="synonym">Eumeta japonica</name>
    <dbReference type="NCBI Taxonomy" id="151549"/>
    <lineage>
        <taxon>Eukaryota</taxon>
        <taxon>Metazoa</taxon>
        <taxon>Ecdysozoa</taxon>
        <taxon>Arthropoda</taxon>
        <taxon>Hexapoda</taxon>
        <taxon>Insecta</taxon>
        <taxon>Pterygota</taxon>
        <taxon>Neoptera</taxon>
        <taxon>Endopterygota</taxon>
        <taxon>Lepidoptera</taxon>
        <taxon>Glossata</taxon>
        <taxon>Ditrysia</taxon>
        <taxon>Tineoidea</taxon>
        <taxon>Psychidae</taxon>
        <taxon>Oiketicinae</taxon>
        <taxon>Eumeta</taxon>
    </lineage>
</organism>
<keyword evidence="3" id="KW-1185">Reference proteome</keyword>
<name>A0A4C1TQU3_EUMVA</name>
<evidence type="ECO:0000256" key="1">
    <source>
        <dbReference type="SAM" id="MobiDB-lite"/>
    </source>
</evidence>
<evidence type="ECO:0000313" key="3">
    <source>
        <dbReference type="Proteomes" id="UP000299102"/>
    </source>
</evidence>
<dbReference type="AlphaFoldDB" id="A0A4C1TQU3"/>
<feature type="region of interest" description="Disordered" evidence="1">
    <location>
        <begin position="1"/>
        <end position="22"/>
    </location>
</feature>
<sequence>MEIPKNGASEMQPQADDDTWSRNMVIRDTGGSREDVLLKDDMGRVCNPDKSAVLFADTFFPDEQVDTDDPYDGFTSEVCHAAILRNPGLFLAVANKCLRLGYFPRAWKEAAIKV</sequence>
<dbReference type="OrthoDB" id="411871at2759"/>
<accession>A0A4C1TQU3</accession>
<evidence type="ECO:0000313" key="2">
    <source>
        <dbReference type="EMBL" id="GBP16355.1"/>
    </source>
</evidence>
<dbReference type="Proteomes" id="UP000299102">
    <property type="component" value="Unassembled WGS sequence"/>
</dbReference>
<proteinExistence type="predicted"/>
<protein>
    <submittedName>
        <fullName evidence="2">Uncharacterized protein</fullName>
    </submittedName>
</protein>
<reference evidence="2 3" key="1">
    <citation type="journal article" date="2019" name="Commun. Biol.">
        <title>The bagworm genome reveals a unique fibroin gene that provides high tensile strength.</title>
        <authorList>
            <person name="Kono N."/>
            <person name="Nakamura H."/>
            <person name="Ohtoshi R."/>
            <person name="Tomita M."/>
            <person name="Numata K."/>
            <person name="Arakawa K."/>
        </authorList>
    </citation>
    <scope>NUCLEOTIDE SEQUENCE [LARGE SCALE GENOMIC DNA]</scope>
</reference>
<gene>
    <name evidence="2" type="ORF">EVAR_9945_1</name>
</gene>